<feature type="region of interest" description="Disordered" evidence="1">
    <location>
        <begin position="693"/>
        <end position="769"/>
    </location>
</feature>
<feature type="compositionally biased region" description="Basic and acidic residues" evidence="1">
    <location>
        <begin position="625"/>
        <end position="640"/>
    </location>
</feature>
<feature type="compositionally biased region" description="Polar residues" evidence="1">
    <location>
        <begin position="1325"/>
        <end position="1334"/>
    </location>
</feature>
<feature type="region of interest" description="Disordered" evidence="1">
    <location>
        <begin position="297"/>
        <end position="378"/>
    </location>
</feature>
<feature type="compositionally biased region" description="Basic and acidic residues" evidence="1">
    <location>
        <begin position="1462"/>
        <end position="1472"/>
    </location>
</feature>
<evidence type="ECO:0000256" key="1">
    <source>
        <dbReference type="SAM" id="MobiDB-lite"/>
    </source>
</evidence>
<dbReference type="InterPro" id="IPR012677">
    <property type="entry name" value="Nucleotide-bd_a/b_plait_sf"/>
</dbReference>
<dbReference type="PANTHER" id="PTHR15491:SF12">
    <property type="entry name" value="CDKN1A INTERACTING ZINC FINGER PROTEIN 1B ISOFORM X1-RELATED"/>
    <property type="match status" value="1"/>
</dbReference>
<evidence type="ECO:0008006" key="4">
    <source>
        <dbReference type="Google" id="ProtNLM"/>
    </source>
</evidence>
<organism evidence="2 3">
    <name type="scientific">Oryzias javanicus</name>
    <name type="common">Javanese ricefish</name>
    <name type="synonym">Aplocheilus javanicus</name>
    <dbReference type="NCBI Taxonomy" id="123683"/>
    <lineage>
        <taxon>Eukaryota</taxon>
        <taxon>Metazoa</taxon>
        <taxon>Chordata</taxon>
        <taxon>Craniata</taxon>
        <taxon>Vertebrata</taxon>
        <taxon>Euteleostomi</taxon>
        <taxon>Actinopterygii</taxon>
        <taxon>Neopterygii</taxon>
        <taxon>Teleostei</taxon>
        <taxon>Neoteleostei</taxon>
        <taxon>Acanthomorphata</taxon>
        <taxon>Ovalentaria</taxon>
        <taxon>Atherinomorphae</taxon>
        <taxon>Beloniformes</taxon>
        <taxon>Adrianichthyidae</taxon>
        <taxon>Oryziinae</taxon>
        <taxon>Oryzias</taxon>
    </lineage>
</organism>
<gene>
    <name evidence="2" type="ORF">OJAV_G00183790</name>
</gene>
<feature type="compositionally biased region" description="Basic and acidic residues" evidence="1">
    <location>
        <begin position="309"/>
        <end position="327"/>
    </location>
</feature>
<dbReference type="InterPro" id="IPR026811">
    <property type="entry name" value="CIZ1"/>
</dbReference>
<reference evidence="2 3" key="2">
    <citation type="submission" date="2019-01" db="EMBL/GenBank/DDBJ databases">
        <title>A chromosome length genome reference of the Java medaka (oryzias javanicus).</title>
        <authorList>
            <person name="Herpin A."/>
            <person name="Takehana Y."/>
            <person name="Naruse K."/>
            <person name="Ansai S."/>
            <person name="Kawaguchi M."/>
        </authorList>
    </citation>
    <scope>NUCLEOTIDE SEQUENCE [LARGE SCALE GENOMIC DNA]</scope>
    <source>
        <strain evidence="2">RS831</strain>
        <tissue evidence="2">Whole body</tissue>
    </source>
</reference>
<reference evidence="2 3" key="1">
    <citation type="submission" date="2018-11" db="EMBL/GenBank/DDBJ databases">
        <authorList>
            <person name="Lopez-Roques C."/>
            <person name="Donnadieu C."/>
            <person name="Bouchez O."/>
            <person name="Klopp C."/>
            <person name="Cabau C."/>
            <person name="Zahm M."/>
        </authorList>
    </citation>
    <scope>NUCLEOTIDE SEQUENCE [LARGE SCALE GENOMIC DNA]</scope>
    <source>
        <strain evidence="2">RS831</strain>
        <tissue evidence="2">Whole body</tissue>
    </source>
</reference>
<feature type="compositionally biased region" description="Basic and acidic residues" evidence="1">
    <location>
        <begin position="1588"/>
        <end position="1600"/>
    </location>
</feature>
<proteinExistence type="predicted"/>
<sequence>MSYQRFPLAPGGLSSHQGQNELSKQDSERDSWRGHQSLGTQASFALSMASSSTCSSSNVMTQPSQSLPETLKPQQGGTLHRYFEKYVRSDEMRESKERRSYSISTKLGKLCSTSTGVNNPKPATFEARQLDFQPSGGSRFDTAYHLSEYERSNASVPTPPGERHDERCIPGAVPDKFGPPKDPSCSKYSLELAANILERFGLEKKDLDYLLNYSEDQITIENLPQILRQICSQKEKSMSVNERRTTTSSCLSGMNRAIGSGGAETSKDMVQSNPSLATDYGYAEKYSQAGKEILKKFGIGSDQSNSQRPDPEVAEKRKEDKVLKQKSPEQQPKLPSQLEQVLQQLQQKSQLPPVQQTSPVLQKGQGLQPPSFPTVNPGSAFPFGPQSFSFPPGAPQPFLRFTNFYEMMIRPPPLQYTAQETAFGGQPTPTMINDYVSTMPTMFPHICSLCNVINPVMKDWLSHQNTSQHLKNCRLFRTHFPFWDGHIPPLQSDTGPPAVQSTYGISTPAQSEYQNQLVGSCSESRSFHDRESNRSPTPPFYLLNRRKSSSRSRSRSRTSRHKSHKRKRRRRSRSLSSSSRRDRRSSSRPERPSYSRRVSVLRLHSVSALRHHGMSAPRHHGSRSKSSERRSSSRRTDEKRSSKRKSQEAQLDLQSTTKRLTEKLMETSVAQGLSPAGLEDMVKTLTPVLMAELSKMNPGPSSPSPTKSPNHQDSKATKKLKSPDEESSHKPCGAPGASPDDSETDKSSDEAQENLNNAKPSSEFKPAENFPSFAEPAMALTVGEELKKHLNKRNFRCFMHQEKCFTETFNKTLLLVNKLPVYSRVSYTEEELAAHLFPYGFVHTRYSLYVIPQTRMAIVEMPSVADMQNLVFQTFTTGILFKESRLTLRPFNNTFSMSWFGFYKSLMGVMHFEVLDQGERTVYIHKISFHQIDKLRKDLRTFLHIKNFLPLMNRLFIEFESVLDADRFGIWLSGQARSYNYTVYRMRAPSCPSGMLTAPEWRTPPFWMTMRTAPFLYPTVSHSFPSPVCTPVHLPTDIQEAATLGSEFATVMLGGLPDFDYTHWDVAKLVWSFFSTQNYQILNENIYVFPLQRRAFVFFSSWTACSEFLEVHVQNPVSFQGHPLSVQVVFENIHPGSNVYQSLIKWSSPLTPNPEFLNNRLLALEMIETSVTLVMMVMEVVESIVPFVNFLPLANVIYIEMKDIADVHEAHTKISSMDHSQLPFMMKVKRIVPMYLLQFQTSDSLFLPPDASRMREETKSQSIAASHAVPSNSYIANKRVPRAAAVAARGLIAAELNREELRRTGTPGSGVTETSPDPLEMGPGSQLTSDSPDVSAQEKKTEGGEDEETIEGGQTFPGPLKNEEMNERRDEDLEESHQIDSSHGSSNKCPEGGAAAEGEDSVAEKPTADGDQDLETNQEPSPRGDEGNGTSSEIPAADPIKAGDDHLKPVTITNQAGDPEDEVHQEPMEHDGTTAPHMSSSVEDEERKSTEVEAAAGGDDTTKAPTIEAEAAPEETRTETAKEDQPTAAQKPKRGRPKKSVPAAAQNSKTIESSREAESDSTQPEVSSKEDEEEDQKTNPKLGDNTEEAVKIDKETEDQNLRGTPRQRGRPRKIGTVPVRRSERKTAGLKPKGGGRTRNKATLV</sequence>
<dbReference type="GO" id="GO:0005634">
    <property type="term" value="C:nucleus"/>
    <property type="evidence" value="ECO:0007669"/>
    <property type="project" value="TreeGrafter"/>
</dbReference>
<feature type="region of interest" description="Disordered" evidence="1">
    <location>
        <begin position="1298"/>
        <end position="1644"/>
    </location>
</feature>
<dbReference type="Proteomes" id="UP000283210">
    <property type="component" value="Chromosome 18"/>
</dbReference>
<feature type="compositionally biased region" description="Basic residues" evidence="1">
    <location>
        <begin position="544"/>
        <end position="573"/>
    </location>
</feature>
<dbReference type="PANTHER" id="PTHR15491">
    <property type="match status" value="1"/>
</dbReference>
<feature type="compositionally biased region" description="Basic residues" evidence="1">
    <location>
        <begin position="609"/>
        <end position="623"/>
    </location>
</feature>
<evidence type="ECO:0000313" key="2">
    <source>
        <dbReference type="EMBL" id="RVE60751.1"/>
    </source>
</evidence>
<feature type="region of interest" description="Disordered" evidence="1">
    <location>
        <begin position="53"/>
        <end position="79"/>
    </location>
</feature>
<feature type="compositionally biased region" description="Basic residues" evidence="1">
    <location>
        <begin position="1633"/>
        <end position="1644"/>
    </location>
</feature>
<feature type="region of interest" description="Disordered" evidence="1">
    <location>
        <begin position="514"/>
        <end position="660"/>
    </location>
</feature>
<accession>A0A3S2NW64</accession>
<feature type="compositionally biased region" description="Polar residues" evidence="1">
    <location>
        <begin position="648"/>
        <end position="658"/>
    </location>
</feature>
<evidence type="ECO:0000313" key="3">
    <source>
        <dbReference type="Proteomes" id="UP000283210"/>
    </source>
</evidence>
<feature type="compositionally biased region" description="Low complexity" evidence="1">
    <location>
        <begin position="334"/>
        <end position="356"/>
    </location>
</feature>
<keyword evidence="3" id="KW-1185">Reference proteome</keyword>
<feature type="compositionally biased region" description="Basic and acidic residues" evidence="1">
    <location>
        <begin position="584"/>
        <end position="593"/>
    </location>
</feature>
<feature type="region of interest" description="Disordered" evidence="1">
    <location>
        <begin position="238"/>
        <end position="272"/>
    </location>
</feature>
<feature type="compositionally biased region" description="Polar residues" evidence="1">
    <location>
        <begin position="58"/>
        <end position="77"/>
    </location>
</feature>
<feature type="compositionally biased region" description="Basic and acidic residues" evidence="1">
    <location>
        <begin position="1361"/>
        <end position="1380"/>
    </location>
</feature>
<feature type="compositionally biased region" description="Basic and acidic residues" evidence="1">
    <location>
        <begin position="1514"/>
        <end position="1525"/>
    </location>
</feature>
<name>A0A3S2NW64_ORYJA</name>
<feature type="compositionally biased region" description="Basic and acidic residues" evidence="1">
    <location>
        <begin position="710"/>
        <end position="729"/>
    </location>
</feature>
<protein>
    <recommendedName>
        <fullName evidence="4">Matrin-type domain-containing protein</fullName>
    </recommendedName>
</protein>
<feature type="compositionally biased region" description="Basic and acidic residues" evidence="1">
    <location>
        <begin position="23"/>
        <end position="33"/>
    </location>
</feature>
<feature type="compositionally biased region" description="Polar residues" evidence="1">
    <location>
        <begin position="514"/>
        <end position="524"/>
    </location>
</feature>
<feature type="region of interest" description="Disordered" evidence="1">
    <location>
        <begin position="1"/>
        <end position="39"/>
    </location>
</feature>
<dbReference type="OrthoDB" id="10072641at2759"/>
<dbReference type="Gene3D" id="3.30.70.330">
    <property type="match status" value="1"/>
</dbReference>
<dbReference type="EMBL" id="CM012454">
    <property type="protein sequence ID" value="RVE60751.1"/>
    <property type="molecule type" value="Genomic_DNA"/>
</dbReference>